<dbReference type="CDD" id="cd03045">
    <property type="entry name" value="GST_N_Delta_Epsilon"/>
    <property type="match status" value="1"/>
</dbReference>
<dbReference type="PROSITE" id="PS50405">
    <property type="entry name" value="GST_CTER"/>
    <property type="match status" value="1"/>
</dbReference>
<dbReference type="PANTHER" id="PTHR43969:SF9">
    <property type="entry name" value="GLUTATHIONE S TRANSFERASE D10, ISOFORM A-RELATED"/>
    <property type="match status" value="1"/>
</dbReference>
<evidence type="ECO:0000259" key="4">
    <source>
        <dbReference type="PROSITE" id="PS50405"/>
    </source>
</evidence>
<dbReference type="FunFam" id="1.20.1050.10:FF:000007">
    <property type="entry name" value="Glutathione S-transferase 1-1"/>
    <property type="match status" value="1"/>
</dbReference>
<dbReference type="SFLD" id="SFLDS00019">
    <property type="entry name" value="Glutathione_Transferase_(cytos"/>
    <property type="match status" value="1"/>
</dbReference>
<proteinExistence type="inferred from homology"/>
<dbReference type="SFLD" id="SFLDG00358">
    <property type="entry name" value="Main_(cytGST)"/>
    <property type="match status" value="1"/>
</dbReference>
<feature type="domain" description="GST N-terminal" evidence="3">
    <location>
        <begin position="2"/>
        <end position="83"/>
    </location>
</feature>
<dbReference type="PROSITE" id="PS50404">
    <property type="entry name" value="GST_NTER"/>
    <property type="match status" value="1"/>
</dbReference>
<reference evidence="5 6" key="1">
    <citation type="submission" date="2017-07" db="EMBL/GenBank/DDBJ databases">
        <authorList>
            <person name="Talla V."/>
            <person name="Backstrom N."/>
        </authorList>
    </citation>
    <scope>NUCLEOTIDE SEQUENCE [LARGE SCALE GENOMIC DNA]</scope>
</reference>
<evidence type="ECO:0000313" key="5">
    <source>
        <dbReference type="EMBL" id="VVC93296.1"/>
    </source>
</evidence>
<dbReference type="SFLD" id="SFLDG01153">
    <property type="entry name" value="Main.4:_Theta-like"/>
    <property type="match status" value="1"/>
</dbReference>
<dbReference type="InterPro" id="IPR036282">
    <property type="entry name" value="Glutathione-S-Trfase_C_sf"/>
</dbReference>
<keyword evidence="6" id="KW-1185">Reference proteome</keyword>
<dbReference type="InterPro" id="IPR004046">
    <property type="entry name" value="GST_C"/>
</dbReference>
<dbReference type="FunFam" id="3.40.30.10:FF:000034">
    <property type="entry name" value="glutathione S-transferase 1"/>
    <property type="match status" value="1"/>
</dbReference>
<dbReference type="Pfam" id="PF00043">
    <property type="entry name" value="GST_C"/>
    <property type="match status" value="1"/>
</dbReference>
<accession>A0A5E4Q6U0</accession>
<dbReference type="AlphaFoldDB" id="A0A5E4Q6U0"/>
<dbReference type="InterPro" id="IPR040079">
    <property type="entry name" value="Glutathione_S-Trfase"/>
</dbReference>
<comment type="similarity">
    <text evidence="2">Belongs to the GST superfamily.</text>
</comment>
<dbReference type="SUPFAM" id="SSF47616">
    <property type="entry name" value="GST C-terminal domain-like"/>
    <property type="match status" value="1"/>
</dbReference>
<dbReference type="InterPro" id="IPR010987">
    <property type="entry name" value="Glutathione-S-Trfase_C-like"/>
</dbReference>
<dbReference type="SUPFAM" id="SSF52833">
    <property type="entry name" value="Thioredoxin-like"/>
    <property type="match status" value="1"/>
</dbReference>
<name>A0A5E4Q6U0_9NEOP</name>
<comment type="subunit">
    <text evidence="1">Homodimer.</text>
</comment>
<dbReference type="Gene3D" id="3.40.30.10">
    <property type="entry name" value="Glutaredoxin"/>
    <property type="match status" value="1"/>
</dbReference>
<dbReference type="GO" id="GO:0004364">
    <property type="term" value="F:glutathione transferase activity"/>
    <property type="evidence" value="ECO:0007669"/>
    <property type="project" value="TreeGrafter"/>
</dbReference>
<feature type="domain" description="GST C-terminal" evidence="4">
    <location>
        <begin position="74"/>
        <end position="203"/>
    </location>
</feature>
<dbReference type="CDD" id="cd03177">
    <property type="entry name" value="GST_C_Delta_Epsilon"/>
    <property type="match status" value="1"/>
</dbReference>
<evidence type="ECO:0000259" key="3">
    <source>
        <dbReference type="PROSITE" id="PS50404"/>
    </source>
</evidence>
<dbReference type="PANTHER" id="PTHR43969">
    <property type="entry name" value="GLUTATHIONE S TRANSFERASE D10, ISOFORM A-RELATED"/>
    <property type="match status" value="1"/>
</dbReference>
<sequence>MSNLKLYHFPLSAPSRGAFLALKSIGVSAEIIIIDLFKKEQLSESFIKINPQHCVPTLEDDGFVLWESRAIACYVAEKYGKDSLYPKDIKKRAIVNQRLIRAICYPILFGGVTEIQKHLMDELNTTLTFLDQFLEGLNFVAGDNLTIADTAILASISSILAVGWDISLFTNIQRWLKNCEVIPGYKENMEGAQRFGDAVKKNLKS</sequence>
<dbReference type="Proteomes" id="UP000324832">
    <property type="component" value="Unassembled WGS sequence"/>
</dbReference>
<dbReference type="InterPro" id="IPR004045">
    <property type="entry name" value="Glutathione_S-Trfase_N"/>
</dbReference>
<dbReference type="InterPro" id="IPR036249">
    <property type="entry name" value="Thioredoxin-like_sf"/>
</dbReference>
<dbReference type="EMBL" id="FZQP02001582">
    <property type="protein sequence ID" value="VVC93296.1"/>
    <property type="molecule type" value="Genomic_DNA"/>
</dbReference>
<protein>
    <submittedName>
        <fullName evidence="5">Uncharacterized protein</fullName>
    </submittedName>
</protein>
<dbReference type="Gene3D" id="1.20.1050.10">
    <property type="match status" value="1"/>
</dbReference>
<evidence type="ECO:0000256" key="2">
    <source>
        <dbReference type="RuleBase" id="RU003494"/>
    </source>
</evidence>
<evidence type="ECO:0000313" key="6">
    <source>
        <dbReference type="Proteomes" id="UP000324832"/>
    </source>
</evidence>
<dbReference type="Pfam" id="PF02798">
    <property type="entry name" value="GST_N"/>
    <property type="match status" value="1"/>
</dbReference>
<organism evidence="5 6">
    <name type="scientific">Leptidea sinapis</name>
    <dbReference type="NCBI Taxonomy" id="189913"/>
    <lineage>
        <taxon>Eukaryota</taxon>
        <taxon>Metazoa</taxon>
        <taxon>Ecdysozoa</taxon>
        <taxon>Arthropoda</taxon>
        <taxon>Hexapoda</taxon>
        <taxon>Insecta</taxon>
        <taxon>Pterygota</taxon>
        <taxon>Neoptera</taxon>
        <taxon>Endopterygota</taxon>
        <taxon>Lepidoptera</taxon>
        <taxon>Glossata</taxon>
        <taxon>Ditrysia</taxon>
        <taxon>Papilionoidea</taxon>
        <taxon>Pieridae</taxon>
        <taxon>Dismorphiinae</taxon>
        <taxon>Leptidea</taxon>
    </lineage>
</organism>
<gene>
    <name evidence="5" type="ORF">LSINAPIS_LOCUS5520</name>
</gene>
<dbReference type="GO" id="GO:0006749">
    <property type="term" value="P:glutathione metabolic process"/>
    <property type="evidence" value="ECO:0007669"/>
    <property type="project" value="TreeGrafter"/>
</dbReference>
<evidence type="ECO:0000256" key="1">
    <source>
        <dbReference type="ARBA" id="ARBA00011738"/>
    </source>
</evidence>